<feature type="domain" description="Phosphatidylglycerol lysyltransferase C-terminal" evidence="7">
    <location>
        <begin position="541"/>
        <end position="824"/>
    </location>
</feature>
<dbReference type="OrthoDB" id="145485at2"/>
<feature type="transmembrane region" description="Helical" evidence="6">
    <location>
        <begin position="232"/>
        <end position="256"/>
    </location>
</feature>
<dbReference type="GO" id="GO:0016755">
    <property type="term" value="F:aminoacyltransferase activity"/>
    <property type="evidence" value="ECO:0007669"/>
    <property type="project" value="TreeGrafter"/>
</dbReference>
<dbReference type="SUPFAM" id="SSF55729">
    <property type="entry name" value="Acyl-CoA N-acyltransferases (Nat)"/>
    <property type="match status" value="1"/>
</dbReference>
<evidence type="ECO:0000313" key="9">
    <source>
        <dbReference type="Proteomes" id="UP000295765"/>
    </source>
</evidence>
<feature type="transmembrane region" description="Helical" evidence="6">
    <location>
        <begin position="356"/>
        <end position="381"/>
    </location>
</feature>
<dbReference type="PANTHER" id="PTHR34697:SF2">
    <property type="entry name" value="PHOSPHATIDYLGLYCEROL LYSYLTRANSFERASE"/>
    <property type="match status" value="1"/>
</dbReference>
<feature type="transmembrane region" description="Helical" evidence="6">
    <location>
        <begin position="166"/>
        <end position="183"/>
    </location>
</feature>
<evidence type="ECO:0000259" key="7">
    <source>
        <dbReference type="Pfam" id="PF09924"/>
    </source>
</evidence>
<keyword evidence="5 6" id="KW-0472">Membrane</keyword>
<comment type="caution">
    <text evidence="8">The sequence shown here is derived from an EMBL/GenBank/DDBJ whole genome shotgun (WGS) entry which is preliminary data.</text>
</comment>
<evidence type="ECO:0000256" key="1">
    <source>
        <dbReference type="ARBA" id="ARBA00004651"/>
    </source>
</evidence>
<sequence>MTLPPLRNFAPLAALALFLIALWALHAQLADYQYEDMVGYLDELPALNLLGAGVLTVLSYAVITAYDLLAMRYIRRPLAMYKVMFASFLSYAFSNTIGLSVFASGTLRLRLYSGWGLSALEIARVVLFSTLTLWLGLLVAAGGVLIAKPVDLPELLHVPLPHGRTLGVLLLLPVAGYLVAARLRRQPFRLGPWELPVVRTRLAWRQVVVGATDWVLAAAVLYVLLPKAEELGFLHILTVFLMAQIAALISHVPGGLGVFEAVVLSTLEPWLEAADLLGGLLAFRVIYYLLPLLLATLALGLYEATRLRARLGGFGALVAPLVPALLPPLLALMSAVCGAVLLFSVVSPAAEGRLDWLAHVIPLSLLELSHFAGSVIGMGLLLLAQSLQRRLDAAWVVTVLLLGAGSVSALLKGADYEEALLLALLLLALLPCRRHFYRKASLFEERFTPGWLAAVAMITATAVWLGFFSYKEVDYSRELWWQFTFDDDGEAPRFLRALVGVAAVFAALALARLLRPAQPVTGTDRTTLEALRPRVAACPLTYAHLALLGDKSVLLSQQGDGFLMYGVQGRSWVSMGDPIGTAEERRELAWAFRERVEAHAGWPVFYQVSPVNLDLYLELGLTLLKIGEEARVDLARFTLDGKARANLRNIRSKLERDGYTFRIAPAAEVPALLPALAQVSSAWLDAKNTGEKGFSLGRFDPEYLAGGPLALVERDGALVAFANLWCGAGHHELSIDLMRQVPGAPNGTMDFLFVHLLLWGRAQGYAWFNLGMAPLAGLHSRALAPLWNRFGALVFGRGERFYNFKGVRQYKDKFGPVWEPRYLAVPGGLRLPHILANLTTLIAGSVQGVVKK</sequence>
<evidence type="ECO:0000256" key="6">
    <source>
        <dbReference type="SAM" id="Phobius"/>
    </source>
</evidence>
<feature type="transmembrane region" description="Helical" evidence="6">
    <location>
        <begin position="81"/>
        <end position="102"/>
    </location>
</feature>
<feature type="transmembrane region" description="Helical" evidence="6">
    <location>
        <begin position="122"/>
        <end position="146"/>
    </location>
</feature>
<name>A0A4R2LSI2_9GAMM</name>
<feature type="transmembrane region" description="Helical" evidence="6">
    <location>
        <begin position="276"/>
        <end position="302"/>
    </location>
</feature>
<dbReference type="AlphaFoldDB" id="A0A4R2LSI2"/>
<feature type="transmembrane region" description="Helical" evidence="6">
    <location>
        <begin position="203"/>
        <end position="225"/>
    </location>
</feature>
<evidence type="ECO:0000256" key="2">
    <source>
        <dbReference type="ARBA" id="ARBA00022475"/>
    </source>
</evidence>
<feature type="transmembrane region" description="Helical" evidence="6">
    <location>
        <begin position="314"/>
        <end position="344"/>
    </location>
</feature>
<evidence type="ECO:0000256" key="5">
    <source>
        <dbReference type="ARBA" id="ARBA00023136"/>
    </source>
</evidence>
<evidence type="ECO:0000256" key="3">
    <source>
        <dbReference type="ARBA" id="ARBA00022692"/>
    </source>
</evidence>
<dbReference type="NCBIfam" id="NF033480">
    <property type="entry name" value="bifunc_MprF"/>
    <property type="match status" value="1"/>
</dbReference>
<dbReference type="InterPro" id="IPR051211">
    <property type="entry name" value="PG_lysyltransferase"/>
</dbReference>
<dbReference type="Pfam" id="PF09924">
    <property type="entry name" value="LPG_synthase_C"/>
    <property type="match status" value="1"/>
</dbReference>
<reference evidence="8 9" key="1">
    <citation type="submission" date="2019-03" db="EMBL/GenBank/DDBJ databases">
        <title>Genomic Encyclopedia of Type Strains, Phase IV (KMG-IV): sequencing the most valuable type-strain genomes for metagenomic binning, comparative biology and taxonomic classification.</title>
        <authorList>
            <person name="Goeker M."/>
        </authorList>
    </citation>
    <scope>NUCLEOTIDE SEQUENCE [LARGE SCALE GENOMIC DNA]</scope>
    <source>
        <strain evidence="8 9">DSM 25287</strain>
    </source>
</reference>
<dbReference type="EMBL" id="SLWY01000004">
    <property type="protein sequence ID" value="TCO82718.1"/>
    <property type="molecule type" value="Genomic_DNA"/>
</dbReference>
<dbReference type="InterPro" id="IPR016181">
    <property type="entry name" value="Acyl_CoA_acyltransferase"/>
</dbReference>
<accession>A0A4R2LSI2</accession>
<evidence type="ECO:0000313" key="8">
    <source>
        <dbReference type="EMBL" id="TCO82718.1"/>
    </source>
</evidence>
<dbReference type="GO" id="GO:0055091">
    <property type="term" value="P:phospholipid homeostasis"/>
    <property type="evidence" value="ECO:0007669"/>
    <property type="project" value="TreeGrafter"/>
</dbReference>
<proteinExistence type="predicted"/>
<keyword evidence="2" id="KW-1003">Cell membrane</keyword>
<feature type="transmembrane region" description="Helical" evidence="6">
    <location>
        <begin position="449"/>
        <end position="470"/>
    </location>
</feature>
<dbReference type="InterPro" id="IPR024320">
    <property type="entry name" value="LPG_synthase_C"/>
</dbReference>
<feature type="transmembrane region" description="Helical" evidence="6">
    <location>
        <begin position="46"/>
        <end position="69"/>
    </location>
</feature>
<dbReference type="GO" id="GO:0005886">
    <property type="term" value="C:plasma membrane"/>
    <property type="evidence" value="ECO:0007669"/>
    <property type="project" value="UniProtKB-SubCell"/>
</dbReference>
<gene>
    <name evidence="8" type="ORF">EV699_104110</name>
</gene>
<dbReference type="RefSeq" id="WP_132539234.1">
    <property type="nucleotide sequence ID" value="NZ_SLWY01000004.1"/>
</dbReference>
<dbReference type="PANTHER" id="PTHR34697">
    <property type="entry name" value="PHOSPHATIDYLGLYCEROL LYSYLTRANSFERASE"/>
    <property type="match status" value="1"/>
</dbReference>
<keyword evidence="3 6" id="KW-0812">Transmembrane</keyword>
<keyword evidence="8" id="KW-0808">Transferase</keyword>
<organism evidence="8 9">
    <name type="scientific">Plasticicumulans lactativorans</name>
    <dbReference type="NCBI Taxonomy" id="1133106"/>
    <lineage>
        <taxon>Bacteria</taxon>
        <taxon>Pseudomonadati</taxon>
        <taxon>Pseudomonadota</taxon>
        <taxon>Gammaproteobacteria</taxon>
        <taxon>Candidatus Competibacteraceae</taxon>
        <taxon>Plasticicumulans</taxon>
    </lineage>
</organism>
<keyword evidence="9" id="KW-1185">Reference proteome</keyword>
<comment type="subcellular location">
    <subcellularLocation>
        <location evidence="1">Cell membrane</location>
        <topology evidence="1">Multi-pass membrane protein</topology>
    </subcellularLocation>
</comment>
<protein>
    <submittedName>
        <fullName evidence="8">Phosphatidylglycerol lysyltransferase</fullName>
    </submittedName>
</protein>
<keyword evidence="4 6" id="KW-1133">Transmembrane helix</keyword>
<evidence type="ECO:0000256" key="4">
    <source>
        <dbReference type="ARBA" id="ARBA00022989"/>
    </source>
</evidence>
<feature type="transmembrane region" description="Helical" evidence="6">
    <location>
        <begin position="494"/>
        <end position="514"/>
    </location>
</feature>
<dbReference type="Proteomes" id="UP000295765">
    <property type="component" value="Unassembled WGS sequence"/>
</dbReference>
<feature type="transmembrane region" description="Helical" evidence="6">
    <location>
        <begin position="393"/>
        <end position="413"/>
    </location>
</feature>